<dbReference type="SMART" id="SM00382">
    <property type="entry name" value="AAA"/>
    <property type="match status" value="1"/>
</dbReference>
<dbReference type="GO" id="GO:0007005">
    <property type="term" value="P:mitochondrion organization"/>
    <property type="evidence" value="ECO:0007669"/>
    <property type="project" value="TreeGrafter"/>
</dbReference>
<dbReference type="SMART" id="SM00355">
    <property type="entry name" value="ZnF_C2H2"/>
    <property type="match status" value="3"/>
</dbReference>
<evidence type="ECO:0000256" key="1">
    <source>
        <dbReference type="ARBA" id="ARBA00004123"/>
    </source>
</evidence>
<feature type="domain" description="C2H2-type" evidence="20">
    <location>
        <begin position="78"/>
        <end position="106"/>
    </location>
</feature>
<dbReference type="SUPFAM" id="SSF52540">
    <property type="entry name" value="P-loop containing nucleoside triphosphate hydrolases"/>
    <property type="match status" value="1"/>
</dbReference>
<dbReference type="InterPro" id="IPR004942">
    <property type="entry name" value="Roadblock/LAMTOR2_dom"/>
</dbReference>
<evidence type="ECO:0000313" key="22">
    <source>
        <dbReference type="WBParaSite" id="scaffold1286_cov218.g2836"/>
    </source>
</evidence>
<dbReference type="GO" id="GO:0008270">
    <property type="term" value="F:zinc ion binding"/>
    <property type="evidence" value="ECO:0007669"/>
    <property type="project" value="UniProtKB-KW"/>
</dbReference>
<proteinExistence type="inferred from homology"/>
<dbReference type="GO" id="GO:0009887">
    <property type="term" value="P:animal organ morphogenesis"/>
    <property type="evidence" value="ECO:0007669"/>
    <property type="project" value="UniProtKB-ARBA"/>
</dbReference>
<evidence type="ECO:0000256" key="15">
    <source>
        <dbReference type="ARBA" id="ARBA00023242"/>
    </source>
</evidence>
<keyword evidence="10" id="KW-0862">Zinc</keyword>
<keyword evidence="12 18" id="KW-0175">Coiled coil</keyword>
<dbReference type="Pfam" id="PF03259">
    <property type="entry name" value="Robl_LC7"/>
    <property type="match status" value="1"/>
</dbReference>
<evidence type="ECO:0000313" key="21">
    <source>
        <dbReference type="Proteomes" id="UP000887561"/>
    </source>
</evidence>
<evidence type="ECO:0000256" key="18">
    <source>
        <dbReference type="SAM" id="Coils"/>
    </source>
</evidence>
<dbReference type="PROSITE" id="PS50157">
    <property type="entry name" value="ZINC_FINGER_C2H2_2"/>
    <property type="match status" value="3"/>
</dbReference>
<dbReference type="FunFam" id="3.30.160.60:FF:000452">
    <property type="entry name" value="Transcription factor Ovo-like 2"/>
    <property type="match status" value="1"/>
</dbReference>
<evidence type="ECO:0000256" key="4">
    <source>
        <dbReference type="ARBA" id="ARBA00007191"/>
    </source>
</evidence>
<keyword evidence="9" id="KW-0999">Mitochondrion inner membrane</keyword>
<dbReference type="GO" id="GO:0048731">
    <property type="term" value="P:system development"/>
    <property type="evidence" value="ECO:0007669"/>
    <property type="project" value="UniProtKB-ARBA"/>
</dbReference>
<reference evidence="22" key="1">
    <citation type="submission" date="2022-11" db="UniProtKB">
        <authorList>
            <consortium name="WormBaseParasite"/>
        </authorList>
    </citation>
    <scope>IDENTIFICATION</scope>
</reference>
<keyword evidence="8 17" id="KW-0863">Zinc-finger</keyword>
<comment type="subcellular location">
    <subcellularLocation>
        <location evidence="2">Mitochondrion inner membrane</location>
    </subcellularLocation>
    <subcellularLocation>
        <location evidence="3">Mitochondrion matrix</location>
        <location evidence="3">Mitochondrion nucleoid</location>
    </subcellularLocation>
    <subcellularLocation>
        <location evidence="1">Nucleus</location>
    </subcellularLocation>
</comment>
<evidence type="ECO:0000256" key="9">
    <source>
        <dbReference type="ARBA" id="ARBA00022792"/>
    </source>
</evidence>
<dbReference type="FunFam" id="3.30.450.30:FF:000009">
    <property type="entry name" value="Dynein light chain roadblock"/>
    <property type="match status" value="1"/>
</dbReference>
<organism evidence="21 22">
    <name type="scientific">Meloidogyne javanica</name>
    <name type="common">Root-knot nematode worm</name>
    <dbReference type="NCBI Taxonomy" id="6303"/>
    <lineage>
        <taxon>Eukaryota</taxon>
        <taxon>Metazoa</taxon>
        <taxon>Ecdysozoa</taxon>
        <taxon>Nematoda</taxon>
        <taxon>Chromadorea</taxon>
        <taxon>Rhabditida</taxon>
        <taxon>Tylenchina</taxon>
        <taxon>Tylenchomorpha</taxon>
        <taxon>Tylenchoidea</taxon>
        <taxon>Meloidogynidae</taxon>
        <taxon>Meloidogyninae</taxon>
        <taxon>Meloidogyne</taxon>
        <taxon>Meloidogyne incognita group</taxon>
    </lineage>
</organism>
<evidence type="ECO:0000256" key="11">
    <source>
        <dbReference type="ARBA" id="ARBA00022840"/>
    </source>
</evidence>
<dbReference type="CDD" id="cd19512">
    <property type="entry name" value="RecA-like_ATAD3-like"/>
    <property type="match status" value="1"/>
</dbReference>
<comment type="similarity">
    <text evidence="4">Belongs to the GAMAD family.</text>
</comment>
<protein>
    <submittedName>
        <fullName evidence="22">C2H2-type domain-containing protein</fullName>
    </submittedName>
</protein>
<dbReference type="Pfam" id="PF12037">
    <property type="entry name" value="ATAD3_N"/>
    <property type="match status" value="1"/>
</dbReference>
<keyword evidence="21" id="KW-1185">Reference proteome</keyword>
<evidence type="ECO:0000256" key="14">
    <source>
        <dbReference type="ARBA" id="ARBA00023136"/>
    </source>
</evidence>
<evidence type="ECO:0000256" key="13">
    <source>
        <dbReference type="ARBA" id="ARBA00023128"/>
    </source>
</evidence>
<dbReference type="GO" id="GO:0016887">
    <property type="term" value="F:ATP hydrolysis activity"/>
    <property type="evidence" value="ECO:0007669"/>
    <property type="project" value="InterPro"/>
</dbReference>
<feature type="domain" description="C2H2-type" evidence="20">
    <location>
        <begin position="50"/>
        <end position="77"/>
    </location>
</feature>
<dbReference type="AlphaFoldDB" id="A0A915LM11"/>
<dbReference type="PROSITE" id="PS00028">
    <property type="entry name" value="ZINC_FINGER_C2H2_1"/>
    <property type="match status" value="3"/>
</dbReference>
<keyword evidence="15" id="KW-0539">Nucleus</keyword>
<evidence type="ECO:0000256" key="6">
    <source>
        <dbReference type="ARBA" id="ARBA00022737"/>
    </source>
</evidence>
<evidence type="ECO:0000256" key="3">
    <source>
        <dbReference type="ARBA" id="ARBA00004436"/>
    </source>
</evidence>
<dbReference type="GO" id="GO:0042645">
    <property type="term" value="C:mitochondrial nucleoid"/>
    <property type="evidence" value="ECO:0007669"/>
    <property type="project" value="UniProtKB-SubCell"/>
</dbReference>
<dbReference type="Pfam" id="PF00096">
    <property type="entry name" value="zf-C2H2"/>
    <property type="match status" value="2"/>
</dbReference>
<evidence type="ECO:0000256" key="17">
    <source>
        <dbReference type="PROSITE-ProRule" id="PRU00042"/>
    </source>
</evidence>
<keyword evidence="7" id="KW-0547">Nucleotide-binding</keyword>
<keyword evidence="14" id="KW-0472">Membrane</keyword>
<keyword evidence="5" id="KW-0479">Metal-binding</keyword>
<dbReference type="Proteomes" id="UP000887561">
    <property type="component" value="Unplaced"/>
</dbReference>
<dbReference type="PANTHER" id="PTHR23075">
    <property type="entry name" value="PUTATIVE ATP-ASE"/>
    <property type="match status" value="1"/>
</dbReference>
<dbReference type="WBParaSite" id="scaffold1286_cov218.g2836">
    <property type="protein sequence ID" value="scaffold1286_cov218.g2836"/>
    <property type="gene ID" value="scaffold1286_cov218.g2836"/>
</dbReference>
<dbReference type="Gene3D" id="3.40.50.300">
    <property type="entry name" value="P-loop containing nucleotide triphosphate hydrolases"/>
    <property type="match status" value="1"/>
</dbReference>
<dbReference type="InterPro" id="IPR003959">
    <property type="entry name" value="ATPase_AAA_core"/>
</dbReference>
<dbReference type="InterPro" id="IPR003593">
    <property type="entry name" value="AAA+_ATPase"/>
</dbReference>
<evidence type="ECO:0000256" key="8">
    <source>
        <dbReference type="ARBA" id="ARBA00022771"/>
    </source>
</evidence>
<dbReference type="InterPro" id="IPR013087">
    <property type="entry name" value="Znf_C2H2_type"/>
</dbReference>
<sequence>MLQLVIGSIKISCESKSNNSSLSCHTCGKKFHLQRLLNRHIKCHSDLKRYLCTFCGKGFNDTFDLKRHTRTHTSVRPYKCNLCEKSFTQRCSLESHLRKVHGQSHSYGYKERRNKVFVCEECGFTAPNYDDFVKNMSSDIEETIKRIQSQKGVVGVIIMDNIGRAIRSTLDDETTNQHSLLLHQLCDKSKNTVKEMDAFNDLTFLRLRTKKNEILVAPDKEYMIANNFDTMSWIFGFKQPQQVSVPQDGASLENDNRSQAAGSAQQQQEIGAKTAFSFDSTALERAAQAAKSLEKSSNAKQALELSRLQEVSKQKEYELQQKQIELRMASIQSENIRVAEEERRKTLIEETKHSRARADYQDQLARKRQEEDAAIKARLQEESLRRQEESIKKQEAMRKATIEHELSLRHKLDLERIETEVKAKTKSARENRDVNLEMMRASEEERRKTIMEQIRTAGGVLGAGFQEFIGDRTKIATTARLGKPSLIRETSRMTPFEVAKHPYSALKQIFRRGDDPLKGIILSPKLESQLRDVAITTSNTKRNYGLFRNVLLHGPPGTGKTMFAKSLARHSGLDYAIMTGGDVAPMGRDGVSAIHKIFDWAQTSRKGLVLFIDEADAFLRKRSTEQISEDMRATLNAFLFRTGEQSRKFMLVVASNQPEQFDWAVNDRLDELVEFDLPGDVERERLLLQYFKEYIADPATSGSRRQRLKLGNFEWIPKMKEIAEKTKGMSGRELSKLASAYASEDGILTSKMIDEYSDQVIKQHKRKMEWLAAERGLEQNNQILPEQPTITKGKKKKEN</sequence>
<dbReference type="SMART" id="SM00960">
    <property type="entry name" value="Robl_LC7"/>
    <property type="match status" value="1"/>
</dbReference>
<keyword evidence="6" id="KW-0677">Repeat</keyword>
<evidence type="ECO:0000256" key="7">
    <source>
        <dbReference type="ARBA" id="ARBA00022741"/>
    </source>
</evidence>
<dbReference type="GO" id="GO:0005524">
    <property type="term" value="F:ATP binding"/>
    <property type="evidence" value="ECO:0007669"/>
    <property type="project" value="UniProtKB-KW"/>
</dbReference>
<dbReference type="Gene3D" id="3.30.450.30">
    <property type="entry name" value="Dynein light chain 2a, cytoplasmic"/>
    <property type="match status" value="1"/>
</dbReference>
<feature type="domain" description="C2H2-type" evidence="20">
    <location>
        <begin position="22"/>
        <end position="49"/>
    </location>
</feature>
<evidence type="ECO:0000259" key="20">
    <source>
        <dbReference type="PROSITE" id="PS50157"/>
    </source>
</evidence>
<dbReference type="Pfam" id="PF00004">
    <property type="entry name" value="AAA"/>
    <property type="match status" value="1"/>
</dbReference>
<keyword evidence="13" id="KW-0496">Mitochondrion</keyword>
<dbReference type="FunFam" id="3.30.160.60:FF:000246">
    <property type="entry name" value="Transcription factor Ovo-like 2"/>
    <property type="match status" value="1"/>
</dbReference>
<evidence type="ECO:0000256" key="10">
    <source>
        <dbReference type="ARBA" id="ARBA00022833"/>
    </source>
</evidence>
<keyword evidence="11" id="KW-0067">ATP-binding</keyword>
<name>A0A915LM11_MELJA</name>
<dbReference type="FunFam" id="3.40.50.300:FF:000470">
    <property type="entry name" value="ATPase family, AAA domain containing 3A"/>
    <property type="match status" value="1"/>
</dbReference>
<evidence type="ECO:0000256" key="5">
    <source>
        <dbReference type="ARBA" id="ARBA00022723"/>
    </source>
</evidence>
<dbReference type="PANTHER" id="PTHR23075:SF0">
    <property type="entry name" value="ATPASE FAMILY AAA DOMAIN-CONTAINING PROTEIN 3"/>
    <property type="match status" value="1"/>
</dbReference>
<accession>A0A915LM11</accession>
<dbReference type="GO" id="GO:0005634">
    <property type="term" value="C:nucleus"/>
    <property type="evidence" value="ECO:0007669"/>
    <property type="project" value="UniProtKB-SubCell"/>
</dbReference>
<evidence type="ECO:0000256" key="12">
    <source>
        <dbReference type="ARBA" id="ARBA00023054"/>
    </source>
</evidence>
<dbReference type="GO" id="GO:0003006">
    <property type="term" value="P:developmental process involved in reproduction"/>
    <property type="evidence" value="ECO:0007669"/>
    <property type="project" value="UniProtKB-ARBA"/>
</dbReference>
<feature type="region of interest" description="Disordered" evidence="19">
    <location>
        <begin position="245"/>
        <end position="265"/>
    </location>
</feature>
<dbReference type="InterPro" id="IPR021911">
    <property type="entry name" value="ATAD3_N"/>
</dbReference>
<dbReference type="Gene3D" id="3.30.160.60">
    <property type="entry name" value="Classic Zinc Finger"/>
    <property type="match status" value="2"/>
</dbReference>
<dbReference type="SUPFAM" id="SSF57667">
    <property type="entry name" value="beta-beta-alpha zinc fingers"/>
    <property type="match status" value="1"/>
</dbReference>
<evidence type="ECO:0000256" key="19">
    <source>
        <dbReference type="SAM" id="MobiDB-lite"/>
    </source>
</evidence>
<evidence type="ECO:0000256" key="16">
    <source>
        <dbReference type="ARBA" id="ARBA00023271"/>
    </source>
</evidence>
<dbReference type="InterPro" id="IPR036236">
    <property type="entry name" value="Znf_C2H2_sf"/>
</dbReference>
<dbReference type="InterPro" id="IPR027417">
    <property type="entry name" value="P-loop_NTPase"/>
</dbReference>
<dbReference type="GO" id="GO:0005743">
    <property type="term" value="C:mitochondrial inner membrane"/>
    <property type="evidence" value="ECO:0007669"/>
    <property type="project" value="UniProtKB-SubCell"/>
</dbReference>
<feature type="coiled-coil region" evidence="18">
    <location>
        <begin position="305"/>
        <end position="334"/>
    </location>
</feature>
<evidence type="ECO:0000256" key="2">
    <source>
        <dbReference type="ARBA" id="ARBA00004273"/>
    </source>
</evidence>
<dbReference type="GO" id="GO:0006355">
    <property type="term" value="P:regulation of DNA-templated transcription"/>
    <property type="evidence" value="ECO:0007669"/>
    <property type="project" value="UniProtKB-ARBA"/>
</dbReference>
<dbReference type="SUPFAM" id="SSF103196">
    <property type="entry name" value="Roadblock/LC7 domain"/>
    <property type="match status" value="1"/>
</dbReference>
<keyword evidence="16" id="KW-1135">Mitochondrion nucleoid</keyword>